<dbReference type="Pfam" id="PF18847">
    <property type="entry name" value="LPD29"/>
    <property type="match status" value="1"/>
</dbReference>
<evidence type="ECO:0000313" key="2">
    <source>
        <dbReference type="EMBL" id="GAN79800.1"/>
    </source>
</evidence>
<accession>A0A0D6PDG7</accession>
<feature type="domain" description="Large polyvalent protein associated" evidence="1">
    <location>
        <begin position="9"/>
        <end position="77"/>
    </location>
</feature>
<proteinExistence type="predicted"/>
<sequence length="183" mass="20367">MDADYIKPAATAKLVRAALKKKFPGIKFSVRIAGGSLNVSWVDGPLASLVDEVVQSYSSTRFDCSIDMEYRVDNWLLPDGSAIVAEDRGTLGQKGCCQPAHNPQPEGAKLVRFFYGYSFCRREFSGALMRRVHDRLTAKGFPGADLEIDEVAATYKQRFLANPSRDLESEFFQALHRTHCAAR</sequence>
<evidence type="ECO:0000313" key="3">
    <source>
        <dbReference type="Proteomes" id="UP000032668"/>
    </source>
</evidence>
<evidence type="ECO:0000259" key="1">
    <source>
        <dbReference type="Pfam" id="PF18847"/>
    </source>
</evidence>
<dbReference type="InterPro" id="IPR041311">
    <property type="entry name" value="LPD29"/>
</dbReference>
<organism evidence="2 3">
    <name type="scientific">Acidocella aminolytica 101 = DSM 11237</name>
    <dbReference type="NCBI Taxonomy" id="1120923"/>
    <lineage>
        <taxon>Bacteria</taxon>
        <taxon>Pseudomonadati</taxon>
        <taxon>Pseudomonadota</taxon>
        <taxon>Alphaproteobacteria</taxon>
        <taxon>Acetobacterales</taxon>
        <taxon>Acidocellaceae</taxon>
        <taxon>Acidocella</taxon>
    </lineage>
</organism>
<dbReference type="RefSeq" id="WP_048878235.1">
    <property type="nucleotide sequence ID" value="NZ_BANC01000030.1"/>
</dbReference>
<name>A0A0D6PDG7_9PROT</name>
<keyword evidence="3" id="KW-1185">Reference proteome</keyword>
<reference evidence="2 3" key="1">
    <citation type="submission" date="2012-11" db="EMBL/GenBank/DDBJ databases">
        <title>Whole genome sequence of Acidocella aminolytica 101 = DSM 11237.</title>
        <authorList>
            <person name="Azuma Y."/>
            <person name="Higashiura N."/>
            <person name="Hirakawa H."/>
            <person name="Matsushita K."/>
        </authorList>
    </citation>
    <scope>NUCLEOTIDE SEQUENCE [LARGE SCALE GENOMIC DNA]</scope>
    <source>
        <strain evidence="3">101 / DSM 11237</strain>
    </source>
</reference>
<dbReference type="AlphaFoldDB" id="A0A0D6PDG7"/>
<protein>
    <recommendedName>
        <fullName evidence="1">Large polyvalent protein associated domain-containing protein</fullName>
    </recommendedName>
</protein>
<dbReference type="Proteomes" id="UP000032668">
    <property type="component" value="Unassembled WGS sequence"/>
</dbReference>
<dbReference type="EMBL" id="BANC01000030">
    <property type="protein sequence ID" value="GAN79800.1"/>
    <property type="molecule type" value="Genomic_DNA"/>
</dbReference>
<dbReference type="STRING" id="1120923.SAMN02746095_02933"/>
<comment type="caution">
    <text evidence="2">The sequence shown here is derived from an EMBL/GenBank/DDBJ whole genome shotgun (WGS) entry which is preliminary data.</text>
</comment>
<gene>
    <name evidence="2" type="ORF">Aam_030_033</name>
</gene>